<dbReference type="SUPFAM" id="SSF56112">
    <property type="entry name" value="Protein kinase-like (PK-like)"/>
    <property type="match status" value="1"/>
</dbReference>
<dbReference type="PROSITE" id="PS50011">
    <property type="entry name" value="PROTEIN_KINASE_DOM"/>
    <property type="match status" value="1"/>
</dbReference>
<feature type="compositionally biased region" description="Acidic residues" evidence="1">
    <location>
        <begin position="652"/>
        <end position="670"/>
    </location>
</feature>
<protein>
    <submittedName>
        <fullName evidence="3">ARM repeat-containing protein</fullName>
    </submittedName>
</protein>
<dbReference type="Proteomes" id="UP001610563">
    <property type="component" value="Unassembled WGS sequence"/>
</dbReference>
<dbReference type="Gene3D" id="1.25.10.10">
    <property type="entry name" value="Leucine-rich Repeat Variant"/>
    <property type="match status" value="1"/>
</dbReference>
<dbReference type="InterPro" id="IPR016024">
    <property type="entry name" value="ARM-type_fold"/>
</dbReference>
<organism evidence="3 4">
    <name type="scientific">Aspergillus keveii</name>
    <dbReference type="NCBI Taxonomy" id="714993"/>
    <lineage>
        <taxon>Eukaryota</taxon>
        <taxon>Fungi</taxon>
        <taxon>Dikarya</taxon>
        <taxon>Ascomycota</taxon>
        <taxon>Pezizomycotina</taxon>
        <taxon>Eurotiomycetes</taxon>
        <taxon>Eurotiomycetidae</taxon>
        <taxon>Eurotiales</taxon>
        <taxon>Aspergillaceae</taxon>
        <taxon>Aspergillus</taxon>
        <taxon>Aspergillus subgen. Nidulantes</taxon>
    </lineage>
</organism>
<dbReference type="InterPro" id="IPR011009">
    <property type="entry name" value="Kinase-like_dom_sf"/>
</dbReference>
<feature type="compositionally biased region" description="Acidic residues" evidence="1">
    <location>
        <begin position="761"/>
        <end position="772"/>
    </location>
</feature>
<feature type="region of interest" description="Disordered" evidence="1">
    <location>
        <begin position="592"/>
        <end position="772"/>
    </location>
</feature>
<evidence type="ECO:0000313" key="3">
    <source>
        <dbReference type="EMBL" id="KAL2794203.1"/>
    </source>
</evidence>
<feature type="compositionally biased region" description="Polar residues" evidence="1">
    <location>
        <begin position="614"/>
        <end position="645"/>
    </location>
</feature>
<name>A0ABR4G5B9_9EURO</name>
<dbReference type="EMBL" id="JBFTWV010000047">
    <property type="protein sequence ID" value="KAL2794203.1"/>
    <property type="molecule type" value="Genomic_DNA"/>
</dbReference>
<dbReference type="SUPFAM" id="SSF48371">
    <property type="entry name" value="ARM repeat"/>
    <property type="match status" value="1"/>
</dbReference>
<feature type="region of interest" description="Disordered" evidence="1">
    <location>
        <begin position="546"/>
        <end position="568"/>
    </location>
</feature>
<dbReference type="InterPro" id="IPR011989">
    <property type="entry name" value="ARM-like"/>
</dbReference>
<evidence type="ECO:0000259" key="2">
    <source>
        <dbReference type="PROSITE" id="PS50011"/>
    </source>
</evidence>
<sequence length="772" mass="83643">MDFLKSAVASAIAKGSSFPYSLGDRVDIADSIWTLHNATKREDGSACSIFTFEIASNKSRLPLAKNAVRKSRTLRHPGVLKVLDTIESETTIYIVTERVVPLSWHVKRRSISEETAKWGLYTVASTLKFINGDAASVHGAIRASSVFTSESGEWKLGGFDILSSMNDDQAVIYTYGSLVPDAARYTPPEIVKGGWDAVKRHPLTAVDSYGLAILIYEVFNGNFTGGDQVGRTTNIPPSMHQSYKRLGTANPKLRLSAAHFVEQGKKTGGFFETPLIRLTDDIDSLGLKSEVEREEFLNELDGLSDDFPEDFFKMKVLPELLKSVEFGGGGPKVLSAILKIGGKLSADEFNSKLTPVIVRLFGNPDRAIRVCLLDHLPVMAENLPQKIVNDKIFPQMTSGFTDAAPVVREQTVKAVLPIINKLSDRTINGELLKFLARTANDEQPGIRTNTTICLGKIAKNLGQGSRAKVLVAAFTRALRDPFLHARNAGLLALSATLDAFSEEDCATKVLPAICPALLDREKLIRDQANKTLDLYLQRVRKFGNTMPDTVLPPATSPDAPKEAARIGTSNDKSWAGWAISSFTNKMAAADGDIQPTGAKASDETTRSASVPRPVTSTSPAPSTQSIPLRPATQSLNRSVSEQPTPVQKAEEPADDVYDAWGAMDDEDEDGWGNNEYPFNAPAPTVSTRIASKPKASPVPYDDGGEPDFAGWLAAQSKAKKPLPKGLNTSRTTSIPRTSSPSTAAKSKAAPAKKIDTKPKDEDEEDGWGDAWD</sequence>
<proteinExistence type="predicted"/>
<dbReference type="Gene3D" id="3.30.200.20">
    <property type="entry name" value="Phosphorylase Kinase, domain 1"/>
    <property type="match status" value="1"/>
</dbReference>
<accession>A0ABR4G5B9</accession>
<evidence type="ECO:0000313" key="4">
    <source>
        <dbReference type="Proteomes" id="UP001610563"/>
    </source>
</evidence>
<evidence type="ECO:0000256" key="1">
    <source>
        <dbReference type="SAM" id="MobiDB-lite"/>
    </source>
</evidence>
<gene>
    <name evidence="3" type="ORF">BJX66DRAFT_304261</name>
</gene>
<dbReference type="PANTHER" id="PTHR12984:SF3">
    <property type="entry name" value="N-TERMINAL KINASE-LIKE PROTEIN"/>
    <property type="match status" value="1"/>
</dbReference>
<reference evidence="3 4" key="1">
    <citation type="submission" date="2024-07" db="EMBL/GenBank/DDBJ databases">
        <title>Section-level genome sequencing and comparative genomics of Aspergillus sections Usti and Cavernicolus.</title>
        <authorList>
            <consortium name="Lawrence Berkeley National Laboratory"/>
            <person name="Nybo J.L."/>
            <person name="Vesth T.C."/>
            <person name="Theobald S."/>
            <person name="Frisvad J.C."/>
            <person name="Larsen T.O."/>
            <person name="Kjaerboelling I."/>
            <person name="Rothschild-Mancinelli K."/>
            <person name="Lyhne E.K."/>
            <person name="Kogle M.E."/>
            <person name="Barry K."/>
            <person name="Clum A."/>
            <person name="Na H."/>
            <person name="Ledsgaard L."/>
            <person name="Lin J."/>
            <person name="Lipzen A."/>
            <person name="Kuo A."/>
            <person name="Riley R."/>
            <person name="Mondo S."/>
            <person name="Labutti K."/>
            <person name="Haridas S."/>
            <person name="Pangalinan J."/>
            <person name="Salamov A.A."/>
            <person name="Simmons B.A."/>
            <person name="Magnuson J.K."/>
            <person name="Chen J."/>
            <person name="Drula E."/>
            <person name="Henrissat B."/>
            <person name="Wiebenga A."/>
            <person name="Lubbers R.J."/>
            <person name="Gomes A.C."/>
            <person name="Makela M.R."/>
            <person name="Stajich J."/>
            <person name="Grigoriev I.V."/>
            <person name="Mortensen U.H."/>
            <person name="De Vries R.P."/>
            <person name="Baker S.E."/>
            <person name="Andersen M.R."/>
        </authorList>
    </citation>
    <scope>NUCLEOTIDE SEQUENCE [LARGE SCALE GENOMIC DNA]</scope>
    <source>
        <strain evidence="3 4">CBS 209.92</strain>
    </source>
</reference>
<dbReference type="PANTHER" id="PTHR12984">
    <property type="entry name" value="SCY1-RELATED S/T PROTEIN KINASE-LIKE"/>
    <property type="match status" value="1"/>
</dbReference>
<dbReference type="Gene3D" id="1.10.510.10">
    <property type="entry name" value="Transferase(Phosphotransferase) domain 1"/>
    <property type="match status" value="1"/>
</dbReference>
<dbReference type="InterPro" id="IPR051177">
    <property type="entry name" value="CIK-Related_Protein"/>
</dbReference>
<feature type="compositionally biased region" description="Low complexity" evidence="1">
    <location>
        <begin position="728"/>
        <end position="751"/>
    </location>
</feature>
<dbReference type="InterPro" id="IPR000719">
    <property type="entry name" value="Prot_kinase_dom"/>
</dbReference>
<comment type="caution">
    <text evidence="3">The sequence shown here is derived from an EMBL/GenBank/DDBJ whole genome shotgun (WGS) entry which is preliminary data.</text>
</comment>
<feature type="domain" description="Protein kinase" evidence="2">
    <location>
        <begin position="6"/>
        <end position="312"/>
    </location>
</feature>
<keyword evidence="4" id="KW-1185">Reference proteome</keyword>
<dbReference type="Pfam" id="PF00069">
    <property type="entry name" value="Pkinase"/>
    <property type="match status" value="1"/>
</dbReference>